<evidence type="ECO:0000256" key="3">
    <source>
        <dbReference type="ARBA" id="ARBA00022801"/>
    </source>
</evidence>
<sequence length="308" mass="34875">MKAATCDVEGHIEKLMRCEKLKESQVKDLCSKAKEIISKEANLLILSTPITICGDIHGQLPDLVELFSVGGAIPWSTYLFLGDYVDRGYNSIETYLLLLALKVRYPNRIFLLRGNHESREITQVYGFYDEVLRKYGSITVWKYCVETFNVLSLAALIDSKVFCVHGGLSPTIEVFDDIKALERYQDVPHSGAMTDLLWSDPDEQAGWGMSPRGAGYIYGPDVVDRFMVQNNIAFIARAHQLVLEGFKWHFGNKVITVWSAPNYCYRCGNVASILEVESYSEYFATIFDAAPQSTRLAFLQKKVPDYFL</sequence>
<dbReference type="InterPro" id="IPR006186">
    <property type="entry name" value="Ser/Thr-sp_prot-phosphatase"/>
</dbReference>
<evidence type="ECO:0000256" key="2">
    <source>
        <dbReference type="ARBA" id="ARBA00022723"/>
    </source>
</evidence>
<gene>
    <name evidence="7" type="ORF">NTJ_10148</name>
</gene>
<evidence type="ECO:0000313" key="8">
    <source>
        <dbReference type="Proteomes" id="UP001307889"/>
    </source>
</evidence>
<comment type="similarity">
    <text evidence="5">Belongs to the PPP phosphatase family.</text>
</comment>
<dbReference type="PRINTS" id="PR00114">
    <property type="entry name" value="STPHPHTASE"/>
</dbReference>
<evidence type="ECO:0000256" key="5">
    <source>
        <dbReference type="RuleBase" id="RU004273"/>
    </source>
</evidence>
<keyword evidence="3 5" id="KW-0378">Hydrolase</keyword>
<dbReference type="Gene3D" id="3.60.21.10">
    <property type="match status" value="1"/>
</dbReference>
<dbReference type="InterPro" id="IPR029052">
    <property type="entry name" value="Metallo-depent_PP-like"/>
</dbReference>
<name>A0ABN7B1A1_9HEMI</name>
<dbReference type="PROSITE" id="PS00125">
    <property type="entry name" value="SER_THR_PHOSPHATASE"/>
    <property type="match status" value="1"/>
</dbReference>
<evidence type="ECO:0000313" key="7">
    <source>
        <dbReference type="EMBL" id="BES97334.1"/>
    </source>
</evidence>
<comment type="catalytic activity">
    <reaction evidence="5">
        <text>O-phospho-L-threonyl-[protein] + H2O = L-threonyl-[protein] + phosphate</text>
        <dbReference type="Rhea" id="RHEA:47004"/>
        <dbReference type="Rhea" id="RHEA-COMP:11060"/>
        <dbReference type="Rhea" id="RHEA-COMP:11605"/>
        <dbReference type="ChEBI" id="CHEBI:15377"/>
        <dbReference type="ChEBI" id="CHEBI:30013"/>
        <dbReference type="ChEBI" id="CHEBI:43474"/>
        <dbReference type="ChEBI" id="CHEBI:61977"/>
        <dbReference type="EC" id="3.1.3.16"/>
    </reaction>
</comment>
<feature type="domain" description="Serine/threonine specific protein phosphatases" evidence="6">
    <location>
        <begin position="112"/>
        <end position="117"/>
    </location>
</feature>
<dbReference type="InterPro" id="IPR004843">
    <property type="entry name" value="Calcineurin-like_PHP"/>
</dbReference>
<dbReference type="SUPFAM" id="SSF56300">
    <property type="entry name" value="Metallo-dependent phosphatases"/>
    <property type="match status" value="1"/>
</dbReference>
<evidence type="ECO:0000256" key="1">
    <source>
        <dbReference type="ARBA" id="ARBA00001936"/>
    </source>
</evidence>
<dbReference type="Proteomes" id="UP001307889">
    <property type="component" value="Chromosome 8"/>
</dbReference>
<comment type="cofactor">
    <cofactor evidence="1">
        <name>Mn(2+)</name>
        <dbReference type="ChEBI" id="CHEBI:29035"/>
    </cofactor>
</comment>
<dbReference type="PANTHER" id="PTHR45619">
    <property type="entry name" value="SERINE/THREONINE-PROTEIN PHOSPHATASE PP2A-RELATED"/>
    <property type="match status" value="1"/>
</dbReference>
<dbReference type="EMBL" id="AP028916">
    <property type="protein sequence ID" value="BES97334.1"/>
    <property type="molecule type" value="Genomic_DNA"/>
</dbReference>
<protein>
    <recommendedName>
        <fullName evidence="5">Serine/threonine-protein phosphatase</fullName>
        <ecNumber evidence="5">3.1.3.16</ecNumber>
    </recommendedName>
</protein>
<keyword evidence="4" id="KW-0464">Manganese</keyword>
<dbReference type="CDD" id="cd07415">
    <property type="entry name" value="MPP_PP2A_PP4_PP6"/>
    <property type="match status" value="1"/>
</dbReference>
<dbReference type="EC" id="3.1.3.16" evidence="5"/>
<dbReference type="Pfam" id="PF00149">
    <property type="entry name" value="Metallophos"/>
    <property type="match status" value="1"/>
</dbReference>
<evidence type="ECO:0000256" key="4">
    <source>
        <dbReference type="ARBA" id="ARBA00023211"/>
    </source>
</evidence>
<dbReference type="SMART" id="SM00156">
    <property type="entry name" value="PP2Ac"/>
    <property type="match status" value="1"/>
</dbReference>
<organism evidence="7 8">
    <name type="scientific">Nesidiocoris tenuis</name>
    <dbReference type="NCBI Taxonomy" id="355587"/>
    <lineage>
        <taxon>Eukaryota</taxon>
        <taxon>Metazoa</taxon>
        <taxon>Ecdysozoa</taxon>
        <taxon>Arthropoda</taxon>
        <taxon>Hexapoda</taxon>
        <taxon>Insecta</taxon>
        <taxon>Pterygota</taxon>
        <taxon>Neoptera</taxon>
        <taxon>Paraneoptera</taxon>
        <taxon>Hemiptera</taxon>
        <taxon>Heteroptera</taxon>
        <taxon>Panheteroptera</taxon>
        <taxon>Cimicomorpha</taxon>
        <taxon>Miridae</taxon>
        <taxon>Dicyphina</taxon>
        <taxon>Nesidiocoris</taxon>
    </lineage>
</organism>
<keyword evidence="8" id="KW-1185">Reference proteome</keyword>
<dbReference type="InterPro" id="IPR047129">
    <property type="entry name" value="PPA2-like"/>
</dbReference>
<proteinExistence type="inferred from homology"/>
<reference evidence="7 8" key="1">
    <citation type="submission" date="2023-09" db="EMBL/GenBank/DDBJ databases">
        <title>Nesidiocoris tenuis whole genome shotgun sequence.</title>
        <authorList>
            <person name="Shibata T."/>
            <person name="Shimoda M."/>
            <person name="Kobayashi T."/>
            <person name="Uehara T."/>
        </authorList>
    </citation>
    <scope>NUCLEOTIDE SEQUENCE [LARGE SCALE GENOMIC DNA]</scope>
    <source>
        <strain evidence="7 8">Japan</strain>
    </source>
</reference>
<accession>A0ABN7B1A1</accession>
<keyword evidence="2" id="KW-0479">Metal-binding</keyword>
<evidence type="ECO:0000259" key="6">
    <source>
        <dbReference type="PROSITE" id="PS00125"/>
    </source>
</evidence>